<evidence type="ECO:0008006" key="3">
    <source>
        <dbReference type="Google" id="ProtNLM"/>
    </source>
</evidence>
<evidence type="ECO:0000313" key="1">
    <source>
        <dbReference type="EMBL" id="KFA89690.1"/>
    </source>
</evidence>
<evidence type="ECO:0000313" key="2">
    <source>
        <dbReference type="Proteomes" id="UP000028547"/>
    </source>
</evidence>
<protein>
    <recommendedName>
        <fullName evidence="3">Wall-associated protein</fullName>
    </recommendedName>
</protein>
<dbReference type="Proteomes" id="UP000028547">
    <property type="component" value="Unassembled WGS sequence"/>
</dbReference>
<organism evidence="1 2">
    <name type="scientific">Archangium violaceum Cb vi76</name>
    <dbReference type="NCBI Taxonomy" id="1406225"/>
    <lineage>
        <taxon>Bacteria</taxon>
        <taxon>Pseudomonadati</taxon>
        <taxon>Myxococcota</taxon>
        <taxon>Myxococcia</taxon>
        <taxon>Myxococcales</taxon>
        <taxon>Cystobacterineae</taxon>
        <taxon>Archangiaceae</taxon>
        <taxon>Archangium</taxon>
    </lineage>
</organism>
<proteinExistence type="predicted"/>
<gene>
    <name evidence="1" type="ORF">Q664_32880</name>
</gene>
<reference evidence="1 2" key="1">
    <citation type="submission" date="2014-07" db="EMBL/GenBank/DDBJ databases">
        <title>Draft Genome Sequence of Gephyronic Acid Producer, Cystobacter violaceus Strain Cb vi76.</title>
        <authorList>
            <person name="Stevens D.C."/>
            <person name="Young J."/>
            <person name="Carmichael R."/>
            <person name="Tan J."/>
            <person name="Taylor R.E."/>
        </authorList>
    </citation>
    <scope>NUCLEOTIDE SEQUENCE [LARGE SCALE GENOMIC DNA]</scope>
    <source>
        <strain evidence="1 2">Cb vi76</strain>
    </source>
</reference>
<dbReference type="EMBL" id="JPMI01000233">
    <property type="protein sequence ID" value="KFA89690.1"/>
    <property type="molecule type" value="Genomic_DNA"/>
</dbReference>
<accession>A0A084SMK5</accession>
<dbReference type="AlphaFoldDB" id="A0A084SMK5"/>
<comment type="caution">
    <text evidence="1">The sequence shown here is derived from an EMBL/GenBank/DDBJ whole genome shotgun (WGS) entry which is preliminary data.</text>
</comment>
<sequence>MFASLLVLLLTQLPSTPDPTPVECLCDPEARVVEAAMEAVKLVEKLSSRNSEVEKVIRKGDDILQDVAADCSEPIQCTGQLHHIISRPIAKALAKHRTLKGQYKARDKRFVSRAVDEKAHCGYQQWHRDVDKEVVEWLERNGTTTAKEFEAFLREIYNRPDMLARFPHGF</sequence>
<name>A0A084SMK5_9BACT</name>
<dbReference type="RefSeq" id="WP_043404091.1">
    <property type="nucleotide sequence ID" value="NZ_JPMI01000233.1"/>
</dbReference>